<feature type="chain" id="PRO_5012756793" description="G-protein coupled receptors family 1 profile domain-containing protein" evidence="2">
    <location>
        <begin position="20"/>
        <end position="111"/>
    </location>
</feature>
<keyword evidence="4" id="KW-1185">Reference proteome</keyword>
<dbReference type="OrthoDB" id="6512567at2759"/>
<feature type="transmembrane region" description="Helical" evidence="1">
    <location>
        <begin position="89"/>
        <end position="110"/>
    </location>
</feature>
<sequence>MLNLLTIIIFLFLTTPIVAMNFLQEIFIFISKVDIVEDNNINIGFIQIKWAKYLSALILNGLACILPNLILLIELFVPQTSKSEKNSKIMKMVYLYLVLMVLIFPSLGLMS</sequence>
<dbReference type="Proteomes" id="UP000194236">
    <property type="component" value="Unassembled WGS sequence"/>
</dbReference>
<evidence type="ECO:0000256" key="1">
    <source>
        <dbReference type="SAM" id="Phobius"/>
    </source>
</evidence>
<keyword evidence="1" id="KW-1133">Transmembrane helix</keyword>
<organism evidence="3 4">
    <name type="scientific">Euroglyphus maynei</name>
    <name type="common">Mayne's house dust mite</name>
    <dbReference type="NCBI Taxonomy" id="6958"/>
    <lineage>
        <taxon>Eukaryota</taxon>
        <taxon>Metazoa</taxon>
        <taxon>Ecdysozoa</taxon>
        <taxon>Arthropoda</taxon>
        <taxon>Chelicerata</taxon>
        <taxon>Arachnida</taxon>
        <taxon>Acari</taxon>
        <taxon>Acariformes</taxon>
        <taxon>Sarcoptiformes</taxon>
        <taxon>Astigmata</taxon>
        <taxon>Psoroptidia</taxon>
        <taxon>Analgoidea</taxon>
        <taxon>Pyroglyphidae</taxon>
        <taxon>Pyroglyphinae</taxon>
        <taxon>Euroglyphus</taxon>
    </lineage>
</organism>
<evidence type="ECO:0000313" key="3">
    <source>
        <dbReference type="EMBL" id="OTF83338.1"/>
    </source>
</evidence>
<feature type="signal peptide" evidence="2">
    <location>
        <begin position="1"/>
        <end position="19"/>
    </location>
</feature>
<name>A0A1Y3BTN5_EURMA</name>
<accession>A0A1Y3BTN5</accession>
<dbReference type="AlphaFoldDB" id="A0A1Y3BTN5"/>
<evidence type="ECO:0000256" key="2">
    <source>
        <dbReference type="SAM" id="SignalP"/>
    </source>
</evidence>
<dbReference type="EMBL" id="MUJZ01004108">
    <property type="protein sequence ID" value="OTF83338.1"/>
    <property type="molecule type" value="Genomic_DNA"/>
</dbReference>
<evidence type="ECO:0008006" key="5">
    <source>
        <dbReference type="Google" id="ProtNLM"/>
    </source>
</evidence>
<keyword evidence="2" id="KW-0732">Signal</keyword>
<proteinExistence type="predicted"/>
<protein>
    <recommendedName>
        <fullName evidence="5">G-protein coupled receptors family 1 profile domain-containing protein</fullName>
    </recommendedName>
</protein>
<evidence type="ECO:0000313" key="4">
    <source>
        <dbReference type="Proteomes" id="UP000194236"/>
    </source>
</evidence>
<keyword evidence="1" id="KW-0812">Transmembrane</keyword>
<keyword evidence="1" id="KW-0472">Membrane</keyword>
<reference evidence="3 4" key="1">
    <citation type="submission" date="2017-03" db="EMBL/GenBank/DDBJ databases">
        <title>Genome Survey of Euroglyphus maynei.</title>
        <authorList>
            <person name="Arlian L.G."/>
            <person name="Morgan M.S."/>
            <person name="Rider S.D."/>
        </authorList>
    </citation>
    <scope>NUCLEOTIDE SEQUENCE [LARGE SCALE GENOMIC DNA]</scope>
    <source>
        <strain evidence="3">Arlian Lab</strain>
        <tissue evidence="3">Whole body</tissue>
    </source>
</reference>
<feature type="transmembrane region" description="Helical" evidence="1">
    <location>
        <begin position="53"/>
        <end position="77"/>
    </location>
</feature>
<gene>
    <name evidence="3" type="ORF">BLA29_008473</name>
</gene>
<comment type="caution">
    <text evidence="3">The sequence shown here is derived from an EMBL/GenBank/DDBJ whole genome shotgun (WGS) entry which is preliminary data.</text>
</comment>